<feature type="region of interest" description="Disordered" evidence="15">
    <location>
        <begin position="427"/>
        <end position="465"/>
    </location>
</feature>
<comment type="catalytic activity">
    <reaction evidence="1 12 13">
        <text>[protein]-peptidylproline (omega=180) = [protein]-peptidylproline (omega=0)</text>
        <dbReference type="Rhea" id="RHEA:16237"/>
        <dbReference type="Rhea" id="RHEA-COMP:10747"/>
        <dbReference type="Rhea" id="RHEA-COMP:10748"/>
        <dbReference type="ChEBI" id="CHEBI:83833"/>
        <dbReference type="ChEBI" id="CHEBI:83834"/>
        <dbReference type="EC" id="5.2.1.8"/>
    </reaction>
</comment>
<keyword evidence="5 12" id="KW-0132">Cell division</keyword>
<dbReference type="GO" id="GO:0015031">
    <property type="term" value="P:protein transport"/>
    <property type="evidence" value="ECO:0007669"/>
    <property type="project" value="UniProtKB-UniRule"/>
</dbReference>
<keyword evidence="6 12" id="KW-0697">Rotamase</keyword>
<evidence type="ECO:0000256" key="10">
    <source>
        <dbReference type="ARBA" id="ARBA00024849"/>
    </source>
</evidence>
<evidence type="ECO:0000259" key="16">
    <source>
        <dbReference type="PROSITE" id="PS50059"/>
    </source>
</evidence>
<comment type="domain">
    <text evidence="12">Consists of 3 domains; the N-terminus binds the ribosome, the middle domain has PPIase activity, while the C-terminus has intrinsic chaperone activity on its own.</text>
</comment>
<evidence type="ECO:0000256" key="11">
    <source>
        <dbReference type="ARBA" id="ARBA00029986"/>
    </source>
</evidence>
<evidence type="ECO:0000256" key="5">
    <source>
        <dbReference type="ARBA" id="ARBA00022618"/>
    </source>
</evidence>
<dbReference type="EC" id="5.2.1.8" evidence="3 12"/>
<dbReference type="Pfam" id="PF05697">
    <property type="entry name" value="Trigger_N"/>
    <property type="match status" value="1"/>
</dbReference>
<evidence type="ECO:0000256" key="7">
    <source>
        <dbReference type="ARBA" id="ARBA00023186"/>
    </source>
</evidence>
<dbReference type="InterPro" id="IPR008881">
    <property type="entry name" value="Trigger_fac_ribosome-bd_bac"/>
</dbReference>
<evidence type="ECO:0000256" key="13">
    <source>
        <dbReference type="PROSITE-ProRule" id="PRU00277"/>
    </source>
</evidence>
<evidence type="ECO:0000256" key="6">
    <source>
        <dbReference type="ARBA" id="ARBA00023110"/>
    </source>
</evidence>
<reference evidence="17" key="2">
    <citation type="journal article" date="2021" name="PeerJ">
        <title>Extensive microbial diversity within the chicken gut microbiome revealed by metagenomics and culture.</title>
        <authorList>
            <person name="Gilroy R."/>
            <person name="Ravi A."/>
            <person name="Getino M."/>
            <person name="Pursley I."/>
            <person name="Horton D.L."/>
            <person name="Alikhan N.F."/>
            <person name="Baker D."/>
            <person name="Gharbi K."/>
            <person name="Hall N."/>
            <person name="Watson M."/>
            <person name="Adriaenssens E.M."/>
            <person name="Foster-Nyarko E."/>
            <person name="Jarju S."/>
            <person name="Secka A."/>
            <person name="Antonio M."/>
            <person name="Oren A."/>
            <person name="Chaudhuri R.R."/>
            <person name="La Ragione R."/>
            <person name="Hildebrand F."/>
            <person name="Pallen M.J."/>
        </authorList>
    </citation>
    <scope>NUCLEOTIDE SEQUENCE</scope>
    <source>
        <strain evidence="17">CHK195-4489</strain>
    </source>
</reference>
<dbReference type="SUPFAM" id="SSF109998">
    <property type="entry name" value="Triger factor/SurA peptide-binding domain-like"/>
    <property type="match status" value="1"/>
</dbReference>
<keyword evidence="9 12" id="KW-0131">Cell cycle</keyword>
<dbReference type="PIRSF" id="PIRSF003095">
    <property type="entry name" value="Trigger_factor"/>
    <property type="match status" value="1"/>
</dbReference>
<comment type="subcellular location">
    <subcellularLocation>
        <location evidence="12">Cytoplasm</location>
    </subcellularLocation>
    <text evidence="12">About half TF is bound to the ribosome near the polypeptide exit tunnel while the other half is free in the cytoplasm.</text>
</comment>
<protein>
    <recommendedName>
        <fullName evidence="4 12">Trigger factor</fullName>
        <shortName evidence="12">TF</shortName>
        <ecNumber evidence="3 12">5.2.1.8</ecNumber>
    </recommendedName>
    <alternativeName>
        <fullName evidence="11 12">PPIase</fullName>
    </alternativeName>
</protein>
<evidence type="ECO:0000256" key="1">
    <source>
        <dbReference type="ARBA" id="ARBA00000971"/>
    </source>
</evidence>
<feature type="compositionally biased region" description="Basic and acidic residues" evidence="15">
    <location>
        <begin position="456"/>
        <end position="465"/>
    </location>
</feature>
<dbReference type="HAMAP" id="MF_00303">
    <property type="entry name" value="Trigger_factor_Tig"/>
    <property type="match status" value="1"/>
</dbReference>
<evidence type="ECO:0000256" key="2">
    <source>
        <dbReference type="ARBA" id="ARBA00005464"/>
    </source>
</evidence>
<comment type="caution">
    <text evidence="17">The sequence shown here is derived from an EMBL/GenBank/DDBJ whole genome shotgun (WGS) entry which is preliminary data.</text>
</comment>
<dbReference type="Proteomes" id="UP000824089">
    <property type="component" value="Unassembled WGS sequence"/>
</dbReference>
<dbReference type="Gene3D" id="1.10.3120.10">
    <property type="entry name" value="Trigger factor, C-terminal domain"/>
    <property type="match status" value="1"/>
</dbReference>
<dbReference type="Pfam" id="PF05698">
    <property type="entry name" value="Trigger_C"/>
    <property type="match status" value="1"/>
</dbReference>
<keyword evidence="7 12" id="KW-0143">Chaperone</keyword>
<evidence type="ECO:0000256" key="8">
    <source>
        <dbReference type="ARBA" id="ARBA00023235"/>
    </source>
</evidence>
<feature type="domain" description="PPIase FKBP-type" evidence="16">
    <location>
        <begin position="163"/>
        <end position="248"/>
    </location>
</feature>
<dbReference type="GO" id="GO:0005737">
    <property type="term" value="C:cytoplasm"/>
    <property type="evidence" value="ECO:0007669"/>
    <property type="project" value="UniProtKB-SubCell"/>
</dbReference>
<evidence type="ECO:0000256" key="15">
    <source>
        <dbReference type="SAM" id="MobiDB-lite"/>
    </source>
</evidence>
<dbReference type="SUPFAM" id="SSF54534">
    <property type="entry name" value="FKBP-like"/>
    <property type="match status" value="1"/>
</dbReference>
<dbReference type="Pfam" id="PF00254">
    <property type="entry name" value="FKBP_C"/>
    <property type="match status" value="1"/>
</dbReference>
<dbReference type="InterPro" id="IPR001179">
    <property type="entry name" value="PPIase_FKBP_dom"/>
</dbReference>
<keyword evidence="12" id="KW-0963">Cytoplasm</keyword>
<evidence type="ECO:0000313" key="17">
    <source>
        <dbReference type="EMBL" id="HIU29714.1"/>
    </source>
</evidence>
<dbReference type="GO" id="GO:0051301">
    <property type="term" value="P:cell division"/>
    <property type="evidence" value="ECO:0007669"/>
    <property type="project" value="UniProtKB-KW"/>
</dbReference>
<gene>
    <name evidence="12" type="primary">tig</name>
    <name evidence="17" type="ORF">IAD50_05395</name>
</gene>
<dbReference type="InterPro" id="IPR027304">
    <property type="entry name" value="Trigger_fact/SurA_dom_sf"/>
</dbReference>
<evidence type="ECO:0000256" key="14">
    <source>
        <dbReference type="RuleBase" id="RU003914"/>
    </source>
</evidence>
<dbReference type="EMBL" id="DVMM01000109">
    <property type="protein sequence ID" value="HIU29714.1"/>
    <property type="molecule type" value="Genomic_DNA"/>
</dbReference>
<dbReference type="SUPFAM" id="SSF102735">
    <property type="entry name" value="Trigger factor ribosome-binding domain"/>
    <property type="match status" value="1"/>
</dbReference>
<dbReference type="Gene3D" id="3.30.70.1050">
    <property type="entry name" value="Trigger factor ribosome-binding domain"/>
    <property type="match status" value="1"/>
</dbReference>
<dbReference type="InterPro" id="IPR046357">
    <property type="entry name" value="PPIase_dom_sf"/>
</dbReference>
<dbReference type="AlphaFoldDB" id="A0A9D1I824"/>
<dbReference type="InterPro" id="IPR005215">
    <property type="entry name" value="Trig_fac"/>
</dbReference>
<evidence type="ECO:0000313" key="18">
    <source>
        <dbReference type="Proteomes" id="UP000824089"/>
    </source>
</evidence>
<dbReference type="InterPro" id="IPR008880">
    <property type="entry name" value="Trigger_fac_C"/>
</dbReference>
<evidence type="ECO:0000256" key="3">
    <source>
        <dbReference type="ARBA" id="ARBA00013194"/>
    </source>
</evidence>
<name>A0A9D1I824_9CLOT</name>
<accession>A0A9D1I824</accession>
<dbReference type="Gene3D" id="3.10.50.40">
    <property type="match status" value="1"/>
</dbReference>
<evidence type="ECO:0000256" key="12">
    <source>
        <dbReference type="HAMAP-Rule" id="MF_00303"/>
    </source>
</evidence>
<comment type="function">
    <text evidence="10 12">Involved in protein export. Acts as a chaperone by maintaining the newly synthesized protein in an open conformation. Functions as a peptidyl-prolyl cis-trans isomerase.</text>
</comment>
<dbReference type="InterPro" id="IPR036611">
    <property type="entry name" value="Trigger_fac_ribosome-bd_sf"/>
</dbReference>
<feature type="compositionally biased region" description="Basic and acidic residues" evidence="15">
    <location>
        <begin position="429"/>
        <end position="444"/>
    </location>
</feature>
<evidence type="ECO:0000256" key="4">
    <source>
        <dbReference type="ARBA" id="ARBA00016902"/>
    </source>
</evidence>
<organism evidence="17 18">
    <name type="scientific">Candidatus Egerieisoma faecipullorum</name>
    <dbReference type="NCBI Taxonomy" id="2840963"/>
    <lineage>
        <taxon>Bacteria</taxon>
        <taxon>Bacillati</taxon>
        <taxon>Bacillota</taxon>
        <taxon>Clostridia</taxon>
        <taxon>Eubacteriales</taxon>
        <taxon>Clostridiaceae</taxon>
        <taxon>Clostridiaceae incertae sedis</taxon>
        <taxon>Candidatus Egerieisoma</taxon>
    </lineage>
</organism>
<dbReference type="InterPro" id="IPR037041">
    <property type="entry name" value="Trigger_fac_C_sf"/>
</dbReference>
<evidence type="ECO:0000256" key="9">
    <source>
        <dbReference type="ARBA" id="ARBA00023306"/>
    </source>
</evidence>
<keyword evidence="8 12" id="KW-0413">Isomerase</keyword>
<comment type="similarity">
    <text evidence="2 12 14">Belongs to the FKBP-type PPIase family. Tig subfamily.</text>
</comment>
<sequence length="465" mass="52608">MAVNQEVIDKNLVRLTYEADADKVEEGLAYSFQKNKRNFNVHGFRPGKAPRKLVEQFYGQEVLFGDAEEYIITDLYYGSIPELGLKPVSYPQNVKVTKMDKDGMAFSLEVYTKPEVKLGRYKELEITEVPSALTDEEVDQAIRSEAEKNARMVTVEDRPAETGDTVTIDFEGFVDGNAFDGGKGENFKLKLGSGQFIPGFEEQLVGANTGDEITINVKFPEDYHAEELKGKDSEFKVKIHEIQKQEIPEINDEFASDVSEFDTLAEYRADLAKKLAENKEKTSKAAMTEEALKAAIDNAELDIPECMIDAEVATEMKRTENQVGMYGMTLENYCQYMGTTVEKFRENIRPQAEMNVRRDLVLEAISEAEAISVSDEEFEKEFEQAAEYLKKTVEEVKEMFKDRRDDIAEEVKRRKAVDLIYETAVKVPAAEKQEPEEKAAEEAKPAAAKRKASSQKAEEKKEEDA</sequence>
<dbReference type="FunFam" id="3.10.50.40:FF:000001">
    <property type="entry name" value="Trigger factor"/>
    <property type="match status" value="1"/>
</dbReference>
<dbReference type="GO" id="GO:0003755">
    <property type="term" value="F:peptidyl-prolyl cis-trans isomerase activity"/>
    <property type="evidence" value="ECO:0007669"/>
    <property type="project" value="UniProtKB-UniRule"/>
</dbReference>
<dbReference type="GO" id="GO:0006457">
    <property type="term" value="P:protein folding"/>
    <property type="evidence" value="ECO:0007669"/>
    <property type="project" value="UniProtKB-UniRule"/>
</dbReference>
<dbReference type="PROSITE" id="PS50059">
    <property type="entry name" value="FKBP_PPIASE"/>
    <property type="match status" value="1"/>
</dbReference>
<dbReference type="NCBIfam" id="TIGR00115">
    <property type="entry name" value="tig"/>
    <property type="match status" value="1"/>
</dbReference>
<proteinExistence type="inferred from homology"/>
<reference evidence="17" key="1">
    <citation type="submission" date="2020-10" db="EMBL/GenBank/DDBJ databases">
        <authorList>
            <person name="Gilroy R."/>
        </authorList>
    </citation>
    <scope>NUCLEOTIDE SEQUENCE</scope>
    <source>
        <strain evidence="17">CHK195-4489</strain>
    </source>
</reference>